<keyword evidence="2" id="KW-0472">Membrane</keyword>
<evidence type="ECO:0000256" key="2">
    <source>
        <dbReference type="SAM" id="Phobius"/>
    </source>
</evidence>
<comment type="caution">
    <text evidence="3">The sequence shown here is derived from an EMBL/GenBank/DDBJ whole genome shotgun (WGS) entry which is preliminary data.</text>
</comment>
<feature type="transmembrane region" description="Helical" evidence="2">
    <location>
        <begin position="97"/>
        <end position="117"/>
    </location>
</feature>
<keyword evidence="2" id="KW-0812">Transmembrane</keyword>
<evidence type="ECO:0000313" key="4">
    <source>
        <dbReference type="Proteomes" id="UP000601223"/>
    </source>
</evidence>
<feature type="transmembrane region" description="Helical" evidence="2">
    <location>
        <begin position="29"/>
        <end position="49"/>
    </location>
</feature>
<dbReference type="Proteomes" id="UP000601223">
    <property type="component" value="Unassembled WGS sequence"/>
</dbReference>
<accession>A0A8J3JMX5</accession>
<feature type="region of interest" description="Disordered" evidence="1">
    <location>
        <begin position="1"/>
        <end position="21"/>
    </location>
</feature>
<evidence type="ECO:0000313" key="3">
    <source>
        <dbReference type="EMBL" id="GIF85379.1"/>
    </source>
</evidence>
<feature type="transmembrane region" description="Helical" evidence="2">
    <location>
        <begin position="431"/>
        <end position="450"/>
    </location>
</feature>
<evidence type="ECO:0000256" key="1">
    <source>
        <dbReference type="SAM" id="MobiDB-lite"/>
    </source>
</evidence>
<keyword evidence="4" id="KW-1185">Reference proteome</keyword>
<dbReference type="EMBL" id="BONF01000046">
    <property type="protein sequence ID" value="GIF85379.1"/>
    <property type="molecule type" value="Genomic_DNA"/>
</dbReference>
<name>A0A8J3JMX5_9ACTN</name>
<feature type="transmembrane region" description="Helical" evidence="2">
    <location>
        <begin position="400"/>
        <end position="419"/>
    </location>
</feature>
<feature type="transmembrane region" description="Helical" evidence="2">
    <location>
        <begin position="211"/>
        <end position="231"/>
    </location>
</feature>
<feature type="compositionally biased region" description="Low complexity" evidence="1">
    <location>
        <begin position="1"/>
        <end position="11"/>
    </location>
</feature>
<feature type="transmembrane region" description="Helical" evidence="2">
    <location>
        <begin position="148"/>
        <end position="167"/>
    </location>
</feature>
<dbReference type="AlphaFoldDB" id="A0A8J3JMX5"/>
<protein>
    <submittedName>
        <fullName evidence="3">Uncharacterized protein</fullName>
    </submittedName>
</protein>
<feature type="compositionally biased region" description="Pro residues" evidence="1">
    <location>
        <begin position="12"/>
        <end position="21"/>
    </location>
</feature>
<sequence length="494" mass="51918">MVRSALLTAPASPAPEQPPPARAGWRGHLPVIVLLGLGVLVRAAACVAYRPAFWFQGDSGTYLARAIDLDPAAAAEKANSIGYAVFLALLRWTDSTVVVVLGQHLLGLGIAVPAYALLRRRGVPSWLSALGVAPLVLDARLLVLEHYILSDALFLALTVGAVALLLWRERPGPVAVAGAGLLLGASVLVRTAGIAAVAACLVFLAVRRIGWARAAAWAVGAVLPLVAYAAWSVPATGSFALSNAGDRYLYSRTAGIADCGRLALTAPQRELCPAQPLGARPERGDWYLWNDPNLLRRGPEQDELIGSFARAVITQQPGDYAALVARDTARFLGPGRPVDAATRCLFGWWDFPATLPDTARNTARCKPLLAAGTFAPEPVNPVRDEHTGLRSALAWYSRHITVPPLVVGLCLLLCLAAPLRPRGAPARWDAALPAAIGLGLIVLSMATSMYEIRYGLTSIALLGVGGALAAHQLAAAVRAARATPPLPASGTDDR</sequence>
<keyword evidence="2" id="KW-1133">Transmembrane helix</keyword>
<feature type="transmembrane region" description="Helical" evidence="2">
    <location>
        <begin position="179"/>
        <end position="204"/>
    </location>
</feature>
<proteinExistence type="predicted"/>
<dbReference type="RefSeq" id="WP_203755189.1">
    <property type="nucleotide sequence ID" value="NZ_BONF01000046.1"/>
</dbReference>
<feature type="transmembrane region" description="Helical" evidence="2">
    <location>
        <begin position="456"/>
        <end position="477"/>
    </location>
</feature>
<organism evidence="3 4">
    <name type="scientific">Catellatospora bangladeshensis</name>
    <dbReference type="NCBI Taxonomy" id="310355"/>
    <lineage>
        <taxon>Bacteria</taxon>
        <taxon>Bacillati</taxon>
        <taxon>Actinomycetota</taxon>
        <taxon>Actinomycetes</taxon>
        <taxon>Micromonosporales</taxon>
        <taxon>Micromonosporaceae</taxon>
        <taxon>Catellatospora</taxon>
    </lineage>
</organism>
<reference evidence="3 4" key="1">
    <citation type="submission" date="2021-01" db="EMBL/GenBank/DDBJ databases">
        <title>Whole genome shotgun sequence of Catellatospora bangladeshensis NBRC 107357.</title>
        <authorList>
            <person name="Komaki H."/>
            <person name="Tamura T."/>
        </authorList>
    </citation>
    <scope>NUCLEOTIDE SEQUENCE [LARGE SCALE GENOMIC DNA]</scope>
    <source>
        <strain evidence="3 4">NBRC 107357</strain>
    </source>
</reference>
<gene>
    <name evidence="3" type="ORF">Cba03nite_67280</name>
</gene>